<gene>
    <name evidence="2" type="ORF">HW561_18890</name>
</gene>
<accession>A0ABX2PVN8</accession>
<sequence length="156" mass="16994">MPPVRICAGALGDGVPKRDLVISRQHRILVASDLAHEMFGTCDVLIAAKDLIDVPGVFLDKTIRQIECYHLLMEAHQILCAEGCPAESFYPGPVAVDTPSDTQKSEVRQVLPGLLQDGYVPIAAAHIPKKGSERRLLVKKMLEQGLTLAPRETECA</sequence>
<feature type="domain" description="Hedgehog/Intein (Hint)" evidence="1">
    <location>
        <begin position="3"/>
        <end position="92"/>
    </location>
</feature>
<evidence type="ECO:0000313" key="3">
    <source>
        <dbReference type="Proteomes" id="UP000630805"/>
    </source>
</evidence>
<dbReference type="EMBL" id="JABXWT010000015">
    <property type="protein sequence ID" value="NVO57869.1"/>
    <property type="molecule type" value="Genomic_DNA"/>
</dbReference>
<dbReference type="InterPro" id="IPR028992">
    <property type="entry name" value="Hedgehog/Intein_dom"/>
</dbReference>
<organism evidence="2 3">
    <name type="scientific">Ruegeria haliotis</name>
    <dbReference type="NCBI Taxonomy" id="2747601"/>
    <lineage>
        <taxon>Bacteria</taxon>
        <taxon>Pseudomonadati</taxon>
        <taxon>Pseudomonadota</taxon>
        <taxon>Alphaproteobacteria</taxon>
        <taxon>Rhodobacterales</taxon>
        <taxon>Roseobacteraceae</taxon>
        <taxon>Ruegeria</taxon>
    </lineage>
</organism>
<keyword evidence="3" id="KW-1185">Reference proteome</keyword>
<dbReference type="Pfam" id="PF13403">
    <property type="entry name" value="Hint_2"/>
    <property type="match status" value="1"/>
</dbReference>
<evidence type="ECO:0000259" key="1">
    <source>
        <dbReference type="Pfam" id="PF13403"/>
    </source>
</evidence>
<reference evidence="2 3" key="1">
    <citation type="submission" date="2020-06" db="EMBL/GenBank/DDBJ databases">
        <authorList>
            <person name="Cao W.R."/>
        </authorList>
    </citation>
    <scope>NUCLEOTIDE SEQUENCE [LARGE SCALE GENOMIC DNA]</scope>
    <source>
        <strain evidence="2 3">B1Z28</strain>
    </source>
</reference>
<dbReference type="Proteomes" id="UP000630805">
    <property type="component" value="Unassembled WGS sequence"/>
</dbReference>
<evidence type="ECO:0000313" key="2">
    <source>
        <dbReference type="EMBL" id="NVO57869.1"/>
    </source>
</evidence>
<proteinExistence type="predicted"/>
<comment type="caution">
    <text evidence="2">The sequence shown here is derived from an EMBL/GenBank/DDBJ whole genome shotgun (WGS) entry which is preliminary data.</text>
</comment>
<protein>
    <submittedName>
        <fullName evidence="2">Hint domain-containing protein</fullName>
    </submittedName>
</protein>
<name>A0ABX2PVN8_9RHOB</name>